<keyword evidence="1" id="KW-0472">Membrane</keyword>
<reference evidence="4" key="1">
    <citation type="journal article" date="2020" name="PLoS Negl. Trop. Dis.">
        <title>High-quality nuclear genome for Sarcoptes scabiei-A critical resource for a neglected parasite.</title>
        <authorList>
            <person name="Korhonen P.K."/>
            <person name="Gasser R.B."/>
            <person name="Ma G."/>
            <person name="Wang T."/>
            <person name="Stroehlein A.J."/>
            <person name="Young N.D."/>
            <person name="Ang C.S."/>
            <person name="Fernando D.D."/>
            <person name="Lu H.C."/>
            <person name="Taylor S."/>
            <person name="Reynolds S.L."/>
            <person name="Mofiz E."/>
            <person name="Najaraj S.H."/>
            <person name="Gowda H."/>
            <person name="Madugundu A."/>
            <person name="Renuse S."/>
            <person name="Holt D."/>
            <person name="Pandey A."/>
            <person name="Papenfuss A.T."/>
            <person name="Fischer K."/>
        </authorList>
    </citation>
    <scope>NUCLEOTIDE SEQUENCE [LARGE SCALE GENOMIC DNA]</scope>
</reference>
<dbReference type="Proteomes" id="UP000070412">
    <property type="component" value="Unassembled WGS sequence"/>
</dbReference>
<accession>A0A834R9U8</accession>
<evidence type="ECO:0000313" key="2">
    <source>
        <dbReference type="EMBL" id="KAF7492558.1"/>
    </source>
</evidence>
<dbReference type="OrthoDB" id="6503411at2759"/>
<feature type="transmembrane region" description="Helical" evidence="1">
    <location>
        <begin position="148"/>
        <end position="169"/>
    </location>
</feature>
<reference evidence="3" key="3">
    <citation type="submission" date="2022-06" db="UniProtKB">
        <authorList>
            <consortium name="EnsemblMetazoa"/>
        </authorList>
    </citation>
    <scope>IDENTIFICATION</scope>
</reference>
<keyword evidence="1" id="KW-0812">Transmembrane</keyword>
<reference evidence="2" key="2">
    <citation type="submission" date="2020-01" db="EMBL/GenBank/DDBJ databases">
        <authorList>
            <person name="Korhonen P.K.K."/>
            <person name="Guangxu M.G."/>
            <person name="Wang T.W."/>
            <person name="Stroehlein A.J.S."/>
            <person name="Young N.D."/>
            <person name="Ang C.-S.A."/>
            <person name="Fernando D.W.F."/>
            <person name="Lu H.L."/>
            <person name="Taylor S.T."/>
            <person name="Ehtesham M.E.M."/>
            <person name="Najaraj S.H.N."/>
            <person name="Harsha G.H.G."/>
            <person name="Madugundu A.M."/>
            <person name="Renuse S.R."/>
            <person name="Holt D.H."/>
            <person name="Pandey A.P."/>
            <person name="Papenfuss A.P."/>
            <person name="Gasser R.B.G."/>
            <person name="Fischer K.F."/>
        </authorList>
    </citation>
    <scope>NUCLEOTIDE SEQUENCE</scope>
    <source>
        <strain evidence="2">SSS_KF_BRIS2020</strain>
    </source>
</reference>
<keyword evidence="1" id="KW-1133">Transmembrane helix</keyword>
<evidence type="ECO:0000313" key="4">
    <source>
        <dbReference type="Proteomes" id="UP000070412"/>
    </source>
</evidence>
<keyword evidence="4" id="KW-1185">Reference proteome</keyword>
<proteinExistence type="predicted"/>
<sequence>MSLFFSFEKRKIMLTKTLLLCVIVGVWIQVDFFDPIHGNLHDIQQCLMKIVDEVQPCSENAINNWNLNHSFFVPSRMSVCCANWEVYECFIQAALNSCTLYEFQSIVNNMTADALYLQRDNCSRYRYHSDVCQSFNRSGKLFDNNSTLTTMMIVSIVLIISLLKNIIFINHCIAYRL</sequence>
<feature type="transmembrane region" description="Helical" evidence="1">
    <location>
        <begin position="12"/>
        <end position="30"/>
    </location>
</feature>
<evidence type="ECO:0000256" key="1">
    <source>
        <dbReference type="SAM" id="Phobius"/>
    </source>
</evidence>
<organism evidence="2">
    <name type="scientific">Sarcoptes scabiei</name>
    <name type="common">Itch mite</name>
    <name type="synonym">Acarus scabiei</name>
    <dbReference type="NCBI Taxonomy" id="52283"/>
    <lineage>
        <taxon>Eukaryota</taxon>
        <taxon>Metazoa</taxon>
        <taxon>Ecdysozoa</taxon>
        <taxon>Arthropoda</taxon>
        <taxon>Chelicerata</taxon>
        <taxon>Arachnida</taxon>
        <taxon>Acari</taxon>
        <taxon>Acariformes</taxon>
        <taxon>Sarcoptiformes</taxon>
        <taxon>Astigmata</taxon>
        <taxon>Psoroptidia</taxon>
        <taxon>Sarcoptoidea</taxon>
        <taxon>Sarcoptidae</taxon>
        <taxon>Sarcoptinae</taxon>
        <taxon>Sarcoptes</taxon>
    </lineage>
</organism>
<evidence type="ECO:0000313" key="3">
    <source>
        <dbReference type="EnsemblMetazoa" id="KAF7492558.1"/>
    </source>
</evidence>
<gene>
    <name evidence="2" type="ORF">SSS_1160</name>
</gene>
<protein>
    <submittedName>
        <fullName evidence="2 3">Uncharacterized protein</fullName>
    </submittedName>
</protein>
<name>A0A834R9U8_SARSC</name>
<dbReference type="EMBL" id="WVUK01000056">
    <property type="protein sequence ID" value="KAF7492558.1"/>
    <property type="molecule type" value="Genomic_DNA"/>
</dbReference>
<dbReference type="AlphaFoldDB" id="A0A834R9U8"/>
<dbReference type="EnsemblMetazoa" id="SSS_1160s_mrna">
    <property type="protein sequence ID" value="KAF7492558.1"/>
    <property type="gene ID" value="SSS_1160"/>
</dbReference>